<reference evidence="2 3" key="1">
    <citation type="submission" date="2016-10" db="EMBL/GenBank/DDBJ databases">
        <authorList>
            <person name="de Groot N.N."/>
        </authorList>
    </citation>
    <scope>NUCLEOTIDE SEQUENCE [LARGE SCALE GENOMIC DNA]</scope>
    <source>
        <strain evidence="2 3">DSM 9990</strain>
    </source>
</reference>
<proteinExistence type="predicted"/>
<evidence type="ECO:0000313" key="2">
    <source>
        <dbReference type="EMBL" id="SFM60143.1"/>
    </source>
</evidence>
<dbReference type="GO" id="GO:0010181">
    <property type="term" value="F:FMN binding"/>
    <property type="evidence" value="ECO:0007669"/>
    <property type="project" value="InterPro"/>
</dbReference>
<evidence type="ECO:0000313" key="3">
    <source>
        <dbReference type="Proteomes" id="UP000199611"/>
    </source>
</evidence>
<dbReference type="AlphaFoldDB" id="A0A1I4S7A4"/>
<dbReference type="EMBL" id="FOUU01000002">
    <property type="protein sequence ID" value="SFM60143.1"/>
    <property type="molecule type" value="Genomic_DNA"/>
</dbReference>
<sequence length="79" mass="8725">MIVFSFLEECGFSGKVIVPFCTHEGSKLGRSVRDIARLCPDSTILKAIAIRGTEARSLETEQMIDTWLRDLNIDGGVLP</sequence>
<accession>A0A1I4S7A4</accession>
<name>A0A1I4S7A4_9BACT</name>
<dbReference type="Proteomes" id="UP000199611">
    <property type="component" value="Unassembled WGS sequence"/>
</dbReference>
<dbReference type="Pfam" id="PF12682">
    <property type="entry name" value="Flavodoxin_4"/>
    <property type="match status" value="1"/>
</dbReference>
<dbReference type="PANTHER" id="PTHR39201">
    <property type="entry name" value="EXPORTED PROTEIN-RELATED"/>
    <property type="match status" value="1"/>
</dbReference>
<protein>
    <submittedName>
        <fullName evidence="2">Flavodoxin</fullName>
    </submittedName>
</protein>
<organism evidence="2 3">
    <name type="scientific">Thermodesulforhabdus norvegica</name>
    <dbReference type="NCBI Taxonomy" id="39841"/>
    <lineage>
        <taxon>Bacteria</taxon>
        <taxon>Pseudomonadati</taxon>
        <taxon>Thermodesulfobacteriota</taxon>
        <taxon>Syntrophobacteria</taxon>
        <taxon>Syntrophobacterales</taxon>
        <taxon>Thermodesulforhabdaceae</taxon>
        <taxon>Thermodesulforhabdus</taxon>
    </lineage>
</organism>
<keyword evidence="3" id="KW-1185">Reference proteome</keyword>
<dbReference type="PANTHER" id="PTHR39201:SF1">
    <property type="entry name" value="FLAVODOXIN-LIKE DOMAIN-CONTAINING PROTEIN"/>
    <property type="match status" value="1"/>
</dbReference>
<dbReference type="Gene3D" id="3.40.50.360">
    <property type="match status" value="1"/>
</dbReference>
<evidence type="ECO:0000259" key="1">
    <source>
        <dbReference type="Pfam" id="PF12682"/>
    </source>
</evidence>
<gene>
    <name evidence="2" type="ORF">SAMN05660836_00791</name>
</gene>
<dbReference type="STRING" id="39841.SAMN05660836_00791"/>
<dbReference type="InterPro" id="IPR029039">
    <property type="entry name" value="Flavoprotein-like_sf"/>
</dbReference>
<feature type="domain" description="Flavodoxin-like" evidence="1">
    <location>
        <begin position="2"/>
        <end position="55"/>
    </location>
</feature>
<dbReference type="InterPro" id="IPR008254">
    <property type="entry name" value="Flavodoxin/NO_synth"/>
</dbReference>